<gene>
    <name evidence="4" type="ORF">LE190_15445</name>
</gene>
<dbReference type="PANTHER" id="PTHR43877:SF2">
    <property type="entry name" value="AMINOALKYLPHOSPHONATE N-ACETYLTRANSFERASE-RELATED"/>
    <property type="match status" value="1"/>
</dbReference>
<dbReference type="EC" id="2.3.1.-" evidence="4"/>
<dbReference type="InterPro" id="IPR000182">
    <property type="entry name" value="GNAT_dom"/>
</dbReference>
<dbReference type="PROSITE" id="PS51186">
    <property type="entry name" value="GNAT"/>
    <property type="match status" value="1"/>
</dbReference>
<feature type="domain" description="N-acetyltransferase" evidence="3">
    <location>
        <begin position="7"/>
        <end position="151"/>
    </location>
</feature>
<dbReference type="RefSeq" id="WP_225239527.1">
    <property type="nucleotide sequence ID" value="NZ_JAHYBX010000006.1"/>
</dbReference>
<comment type="caution">
    <text evidence="4">The sequence shown here is derived from an EMBL/GenBank/DDBJ whole genome shotgun (WGS) entry which is preliminary data.</text>
</comment>
<dbReference type="GO" id="GO:0016746">
    <property type="term" value="F:acyltransferase activity"/>
    <property type="evidence" value="ECO:0007669"/>
    <property type="project" value="UniProtKB-KW"/>
</dbReference>
<dbReference type="EMBL" id="JAHYBX010000006">
    <property type="protein sequence ID" value="MCA1857307.1"/>
    <property type="molecule type" value="Genomic_DNA"/>
</dbReference>
<dbReference type="SUPFAM" id="SSF55729">
    <property type="entry name" value="Acyl-CoA N-acyltransferases (Nat)"/>
    <property type="match status" value="1"/>
</dbReference>
<reference evidence="4 5" key="1">
    <citation type="submission" date="2021-07" db="EMBL/GenBank/DDBJ databases">
        <title>Characterization of Violacein-producing bacteria and related species.</title>
        <authorList>
            <person name="Wilson H.S."/>
            <person name="De Leon M.E."/>
        </authorList>
    </citation>
    <scope>NUCLEOTIDE SEQUENCE [LARGE SCALE GENOMIC DNA]</scope>
    <source>
        <strain evidence="4 5">HSC-2F05</strain>
    </source>
</reference>
<keyword evidence="5" id="KW-1185">Reference proteome</keyword>
<dbReference type="InterPro" id="IPR050832">
    <property type="entry name" value="Bact_Acetyltransf"/>
</dbReference>
<dbReference type="InterPro" id="IPR016181">
    <property type="entry name" value="Acyl_CoA_acyltransferase"/>
</dbReference>
<organism evidence="4 5">
    <name type="scientific">Massilia hydrophila</name>
    <dbReference type="NCBI Taxonomy" id="3044279"/>
    <lineage>
        <taxon>Bacteria</taxon>
        <taxon>Pseudomonadati</taxon>
        <taxon>Pseudomonadota</taxon>
        <taxon>Betaproteobacteria</taxon>
        <taxon>Burkholderiales</taxon>
        <taxon>Oxalobacteraceae</taxon>
        <taxon>Telluria group</taxon>
        <taxon>Massilia</taxon>
    </lineage>
</organism>
<dbReference type="Gene3D" id="3.40.630.30">
    <property type="match status" value="1"/>
</dbReference>
<keyword evidence="1 4" id="KW-0808">Transferase</keyword>
<evidence type="ECO:0000256" key="1">
    <source>
        <dbReference type="ARBA" id="ARBA00022679"/>
    </source>
</evidence>
<dbReference type="PANTHER" id="PTHR43877">
    <property type="entry name" value="AMINOALKYLPHOSPHONATE N-ACETYLTRANSFERASE-RELATED-RELATED"/>
    <property type="match status" value="1"/>
</dbReference>
<accession>A0ABS7YE25</accession>
<dbReference type="Proteomes" id="UP001198602">
    <property type="component" value="Unassembled WGS sequence"/>
</dbReference>
<evidence type="ECO:0000259" key="3">
    <source>
        <dbReference type="PROSITE" id="PS51186"/>
    </source>
</evidence>
<evidence type="ECO:0000313" key="4">
    <source>
        <dbReference type="EMBL" id="MCA1857307.1"/>
    </source>
</evidence>
<proteinExistence type="predicted"/>
<dbReference type="Pfam" id="PF00583">
    <property type="entry name" value="Acetyltransf_1"/>
    <property type="match status" value="1"/>
</dbReference>
<keyword evidence="2 4" id="KW-0012">Acyltransferase</keyword>
<protein>
    <submittedName>
        <fullName evidence="4">GNAT family N-acetyltransferase</fullName>
        <ecNumber evidence="4">2.3.1.-</ecNumber>
    </submittedName>
</protein>
<evidence type="ECO:0000256" key="2">
    <source>
        <dbReference type="ARBA" id="ARBA00023315"/>
    </source>
</evidence>
<sequence length="155" mass="16088">MMAAGVARADPASPDAQALLAELDATLRALTGDSGASSFDPDEVRGPQAAFLIARDAHGEPLGCGALRPLLPGVAELKRMYARPGSGAGAALLAALEAEARALGYRELRLSTRRANLRAVAFYRRHGYADAPPWGKYIGSALSVCLGRQLVSGCA</sequence>
<evidence type="ECO:0000313" key="5">
    <source>
        <dbReference type="Proteomes" id="UP001198602"/>
    </source>
</evidence>
<name>A0ABS7YE25_9BURK</name>